<gene>
    <name evidence="2" type="ORF">PGT21_003617</name>
</gene>
<dbReference type="AlphaFoldDB" id="A0A5B0Q548"/>
<dbReference type="Proteomes" id="UP000324748">
    <property type="component" value="Unassembled WGS sequence"/>
</dbReference>
<keyword evidence="1" id="KW-0732">Signal</keyword>
<dbReference type="EMBL" id="VSWC01000028">
    <property type="protein sequence ID" value="KAA1108197.1"/>
    <property type="molecule type" value="Genomic_DNA"/>
</dbReference>
<evidence type="ECO:0000313" key="3">
    <source>
        <dbReference type="Proteomes" id="UP000324748"/>
    </source>
</evidence>
<evidence type="ECO:0000313" key="2">
    <source>
        <dbReference type="EMBL" id="KAA1108197.1"/>
    </source>
</evidence>
<keyword evidence="3" id="KW-1185">Reference proteome</keyword>
<evidence type="ECO:0008006" key="4">
    <source>
        <dbReference type="Google" id="ProtNLM"/>
    </source>
</evidence>
<proteinExistence type="predicted"/>
<reference evidence="2 3" key="1">
    <citation type="submission" date="2019-05" db="EMBL/GenBank/DDBJ databases">
        <title>Emergence of the Ug99 lineage of the wheat stem rust pathogen through somatic hybridization.</title>
        <authorList>
            <person name="Li F."/>
            <person name="Upadhyaya N.M."/>
            <person name="Sperschneider J."/>
            <person name="Matny O."/>
            <person name="Nguyen-Phuc H."/>
            <person name="Mago R."/>
            <person name="Raley C."/>
            <person name="Miller M.E."/>
            <person name="Silverstein K.A.T."/>
            <person name="Henningsen E."/>
            <person name="Hirsch C.D."/>
            <person name="Visser B."/>
            <person name="Pretorius Z.A."/>
            <person name="Steffenson B.J."/>
            <person name="Schwessinger B."/>
            <person name="Dodds P.N."/>
            <person name="Figueroa M."/>
        </authorList>
    </citation>
    <scope>NUCLEOTIDE SEQUENCE [LARGE SCALE GENOMIC DNA]</scope>
    <source>
        <strain evidence="2">21-0</strain>
    </source>
</reference>
<comment type="caution">
    <text evidence="2">The sequence shown here is derived from an EMBL/GenBank/DDBJ whole genome shotgun (WGS) entry which is preliminary data.</text>
</comment>
<evidence type="ECO:0000256" key="1">
    <source>
        <dbReference type="SAM" id="SignalP"/>
    </source>
</evidence>
<name>A0A5B0Q548_PUCGR</name>
<dbReference type="OrthoDB" id="10268416at2759"/>
<organism evidence="2 3">
    <name type="scientific">Puccinia graminis f. sp. tritici</name>
    <dbReference type="NCBI Taxonomy" id="56615"/>
    <lineage>
        <taxon>Eukaryota</taxon>
        <taxon>Fungi</taxon>
        <taxon>Dikarya</taxon>
        <taxon>Basidiomycota</taxon>
        <taxon>Pucciniomycotina</taxon>
        <taxon>Pucciniomycetes</taxon>
        <taxon>Pucciniales</taxon>
        <taxon>Pucciniaceae</taxon>
        <taxon>Puccinia</taxon>
    </lineage>
</organism>
<protein>
    <recommendedName>
        <fullName evidence="4">Secreted protein</fullName>
    </recommendedName>
</protein>
<accession>A0A5B0Q548</accession>
<feature type="signal peptide" evidence="1">
    <location>
        <begin position="1"/>
        <end position="26"/>
    </location>
</feature>
<feature type="chain" id="PRO_5022874265" description="Secreted protein" evidence="1">
    <location>
        <begin position="27"/>
        <end position="160"/>
    </location>
</feature>
<sequence>MFTLMLRAYTITAVIFLVFSVQPSAAEDCNEQNGCVQHCGTTMQPYSDDQTVCQNYEGTYFKCPTDKCTSGDPPTDPNHRPFSEMTWERCSRLGNQNVNAAKGVKVIKTVSFQAFNEAGVISIIGSEQDNPKQQAYECRWDNTSKHNSRRPYCSHCKTMF</sequence>